<dbReference type="GO" id="GO:0003677">
    <property type="term" value="F:DNA binding"/>
    <property type="evidence" value="ECO:0007669"/>
    <property type="project" value="UniProtKB-KW"/>
</dbReference>
<reference evidence="4" key="1">
    <citation type="submission" date="2016-08" db="EMBL/GenBank/DDBJ databases">
        <authorList>
            <person name="Varghese N."/>
            <person name="Submissions Spin"/>
        </authorList>
    </citation>
    <scope>NUCLEOTIDE SEQUENCE [LARGE SCALE GENOMIC DNA]</scope>
    <source>
        <strain evidence="4">REICA_142</strain>
    </source>
</reference>
<feature type="domain" description="HTH luxR-type" evidence="2">
    <location>
        <begin position="93"/>
        <end position="157"/>
    </location>
</feature>
<dbReference type="SUPFAM" id="SSF46894">
    <property type="entry name" value="C-terminal effector domain of the bipartite response regulators"/>
    <property type="match status" value="1"/>
</dbReference>
<evidence type="ECO:0000259" key="2">
    <source>
        <dbReference type="PROSITE" id="PS50043"/>
    </source>
</evidence>
<dbReference type="SMART" id="SM00421">
    <property type="entry name" value="HTH_LUXR"/>
    <property type="match status" value="1"/>
</dbReference>
<gene>
    <name evidence="3" type="ORF">GA0061070_100884</name>
</gene>
<dbReference type="RefSeq" id="WP_090134424.1">
    <property type="nucleotide sequence ID" value="NZ_FMBC01000008.1"/>
</dbReference>
<dbReference type="InterPro" id="IPR000792">
    <property type="entry name" value="Tscrpt_reg_LuxR_C"/>
</dbReference>
<sequence>MGRNIDIVLFKINCSYTKKGIIQLVKEIRNCSEIQIAINFSAPFSNRGMLVVTKGHFLPFTLVHTPIIVIPDKIQVDVLLDILTEFINGRVSSHVKTIRLGRREIAILKGMIFEKSDDEISNLLSINKKTVSSHKDNIKKKISANSRIDIFYAFSIFPFKDFGLAENEEEIMPCPQQKTPNRKVVAYS</sequence>
<evidence type="ECO:0000313" key="4">
    <source>
        <dbReference type="Proteomes" id="UP000198515"/>
    </source>
</evidence>
<proteinExistence type="predicted"/>
<evidence type="ECO:0000256" key="1">
    <source>
        <dbReference type="ARBA" id="ARBA00023125"/>
    </source>
</evidence>
<keyword evidence="4" id="KW-1185">Reference proteome</keyword>
<dbReference type="PROSITE" id="PS50043">
    <property type="entry name" value="HTH_LUXR_2"/>
    <property type="match status" value="1"/>
</dbReference>
<dbReference type="InterPro" id="IPR016032">
    <property type="entry name" value="Sig_transdc_resp-reg_C-effctor"/>
</dbReference>
<evidence type="ECO:0000313" key="3">
    <source>
        <dbReference type="EMBL" id="SCC08550.1"/>
    </source>
</evidence>
<dbReference type="AlphaFoldDB" id="A0A1C4BNZ6"/>
<dbReference type="GO" id="GO:0006355">
    <property type="term" value="P:regulation of DNA-templated transcription"/>
    <property type="evidence" value="ECO:0007669"/>
    <property type="project" value="InterPro"/>
</dbReference>
<dbReference type="InterPro" id="IPR036388">
    <property type="entry name" value="WH-like_DNA-bd_sf"/>
</dbReference>
<dbReference type="Gene3D" id="1.10.10.10">
    <property type="entry name" value="Winged helix-like DNA-binding domain superfamily/Winged helix DNA-binding domain"/>
    <property type="match status" value="1"/>
</dbReference>
<keyword evidence="1" id="KW-0238">DNA-binding</keyword>
<name>A0A1C4BNZ6_9ENTR</name>
<dbReference type="OrthoDB" id="6623081at2"/>
<dbReference type="EMBL" id="FMBC01000008">
    <property type="protein sequence ID" value="SCC08550.1"/>
    <property type="molecule type" value="Genomic_DNA"/>
</dbReference>
<dbReference type="Pfam" id="PF00196">
    <property type="entry name" value="GerE"/>
    <property type="match status" value="1"/>
</dbReference>
<dbReference type="Proteomes" id="UP000198515">
    <property type="component" value="Unassembled WGS sequence"/>
</dbReference>
<protein>
    <submittedName>
        <fullName evidence="3">Regulatory protein, luxR family</fullName>
    </submittedName>
</protein>
<organism evidence="3 4">
    <name type="scientific">Kosakonia oryziphila</name>
    <dbReference type="NCBI Taxonomy" id="1005667"/>
    <lineage>
        <taxon>Bacteria</taxon>
        <taxon>Pseudomonadati</taxon>
        <taxon>Pseudomonadota</taxon>
        <taxon>Gammaproteobacteria</taxon>
        <taxon>Enterobacterales</taxon>
        <taxon>Enterobacteriaceae</taxon>
        <taxon>Kosakonia</taxon>
    </lineage>
</organism>
<accession>A0A1C4BNZ6</accession>